<sequence>MCERSRSCFLRASGCALFCLRYHYSTFAFTCQEFLRKFFKIFCDCQPFSVSSCIFSGFRLGVARCSGVPGRHTPGGGSRARLSGRVRVVTTRKK</sequence>
<reference evidence="1" key="1">
    <citation type="journal article" date="2021" name="Proc. Natl. Acad. Sci. U.S.A.">
        <title>A Catalog of Tens of Thousands of Viruses from Human Metagenomes Reveals Hidden Associations with Chronic Diseases.</title>
        <authorList>
            <person name="Tisza M.J."/>
            <person name="Buck C.B."/>
        </authorList>
    </citation>
    <scope>NUCLEOTIDE SEQUENCE</scope>
    <source>
        <strain evidence="1">CtO0R2</strain>
    </source>
</reference>
<accession>A0A8S5PEX2</accession>
<dbReference type="EMBL" id="BK015400">
    <property type="protein sequence ID" value="DAE04987.1"/>
    <property type="molecule type" value="Genomic_DNA"/>
</dbReference>
<evidence type="ECO:0000313" key="1">
    <source>
        <dbReference type="EMBL" id="DAE04987.1"/>
    </source>
</evidence>
<protein>
    <submittedName>
        <fullName evidence="1">Uncharacterized protein</fullName>
    </submittedName>
</protein>
<name>A0A8S5PEX2_9CAUD</name>
<proteinExistence type="predicted"/>
<organism evidence="1">
    <name type="scientific">Siphoviridae sp. ctO0R2</name>
    <dbReference type="NCBI Taxonomy" id="2825476"/>
    <lineage>
        <taxon>Viruses</taxon>
        <taxon>Duplodnaviria</taxon>
        <taxon>Heunggongvirae</taxon>
        <taxon>Uroviricota</taxon>
        <taxon>Caudoviricetes</taxon>
    </lineage>
</organism>